<feature type="compositionally biased region" description="Basic and acidic residues" evidence="1">
    <location>
        <begin position="70"/>
        <end position="85"/>
    </location>
</feature>
<proteinExistence type="predicted"/>
<comment type="caution">
    <text evidence="2">The sequence shown here is derived from an EMBL/GenBank/DDBJ whole genome shotgun (WGS) entry which is preliminary data.</text>
</comment>
<feature type="region of interest" description="Disordered" evidence="1">
    <location>
        <begin position="1"/>
        <end position="23"/>
    </location>
</feature>
<reference evidence="2" key="1">
    <citation type="submission" date="2016-04" db="EMBL/GenBank/DDBJ databases">
        <authorList>
            <person name="Nguyen H.D."/>
            <person name="Samba Siva P."/>
            <person name="Cullis J."/>
            <person name="Levesque C.A."/>
            <person name="Hambleton S."/>
        </authorList>
    </citation>
    <scope>NUCLEOTIDE SEQUENCE</scope>
    <source>
        <strain evidence="2">DAOMC 236416</strain>
    </source>
</reference>
<feature type="region of interest" description="Disordered" evidence="1">
    <location>
        <begin position="53"/>
        <end position="85"/>
    </location>
</feature>
<evidence type="ECO:0000313" key="3">
    <source>
        <dbReference type="Proteomes" id="UP000077521"/>
    </source>
</evidence>
<dbReference type="EMBL" id="LWDF02001301">
    <property type="protein sequence ID" value="KAE8239476.1"/>
    <property type="molecule type" value="Genomic_DNA"/>
</dbReference>
<evidence type="ECO:0000256" key="1">
    <source>
        <dbReference type="SAM" id="MobiDB-lite"/>
    </source>
</evidence>
<protein>
    <submittedName>
        <fullName evidence="2">Uncharacterized protein</fullName>
    </submittedName>
</protein>
<dbReference type="AlphaFoldDB" id="A0A8T8SGC8"/>
<feature type="non-terminal residue" evidence="2">
    <location>
        <position position="1"/>
    </location>
</feature>
<keyword evidence="3" id="KW-1185">Reference proteome</keyword>
<name>A0A8T8SGC8_9BASI</name>
<dbReference type="Proteomes" id="UP000077521">
    <property type="component" value="Unassembled WGS sequence"/>
</dbReference>
<organism evidence="2 3">
    <name type="scientific">Tilletia indica</name>
    <dbReference type="NCBI Taxonomy" id="43049"/>
    <lineage>
        <taxon>Eukaryota</taxon>
        <taxon>Fungi</taxon>
        <taxon>Dikarya</taxon>
        <taxon>Basidiomycota</taxon>
        <taxon>Ustilaginomycotina</taxon>
        <taxon>Exobasidiomycetes</taxon>
        <taxon>Tilletiales</taxon>
        <taxon>Tilletiaceae</taxon>
        <taxon>Tilletia</taxon>
    </lineage>
</organism>
<accession>A0A8T8SGC8</accession>
<evidence type="ECO:0000313" key="2">
    <source>
        <dbReference type="EMBL" id="KAE8239476.1"/>
    </source>
</evidence>
<sequence length="112" mass="11908">PEEPCDKPGQPPSPSPSPSPRCSTKELCKVMQDGLINIDILGCSHILHGGDHWHSRMIAPPTSPAPKPKPCKECESPHGDDPEADCKSQACEILQHAGLINVDVLGCAKIGK</sequence>
<feature type="compositionally biased region" description="Pro residues" evidence="1">
    <location>
        <begin position="9"/>
        <end position="19"/>
    </location>
</feature>
<reference evidence="2" key="2">
    <citation type="journal article" date="2019" name="IMA Fungus">
        <title>Genome sequencing and comparison of five Tilletia species to identify candidate genes for the detection of regulated species infecting wheat.</title>
        <authorList>
            <person name="Nguyen H.D.T."/>
            <person name="Sultana T."/>
            <person name="Kesanakurti P."/>
            <person name="Hambleton S."/>
        </authorList>
    </citation>
    <scope>NUCLEOTIDE SEQUENCE</scope>
    <source>
        <strain evidence="2">DAOMC 236416</strain>
    </source>
</reference>
<gene>
    <name evidence="2" type="ORF">A4X13_0g8183</name>
</gene>